<comment type="cofactor">
    <cofactor evidence="17">
        <name>[4Fe-4S] cluster</name>
        <dbReference type="ChEBI" id="CHEBI:49883"/>
    </cofactor>
    <text evidence="17">Binds 1 [4Fe-4S] cluster per subunit.</text>
</comment>
<comment type="subcellular location">
    <subcellularLocation>
        <location evidence="2 17">Mitochondrion</location>
    </subcellularLocation>
</comment>
<dbReference type="EC" id="4.2.1.36" evidence="5 17"/>
<keyword evidence="14 17" id="KW-0456">Lyase</keyword>
<dbReference type="PANTHER" id="PTHR43822">
    <property type="entry name" value="HOMOACONITASE, MITOCHONDRIAL-RELATED"/>
    <property type="match status" value="1"/>
</dbReference>
<dbReference type="UniPathway" id="UPA00033">
    <property type="reaction ID" value="UER01027"/>
</dbReference>
<dbReference type="InterPro" id="IPR015931">
    <property type="entry name" value="Acnase/IPM_dHydase_lsu_aba_1/3"/>
</dbReference>
<organism evidence="20 21">
    <name type="scientific">Synchytrium microbalum</name>
    <dbReference type="NCBI Taxonomy" id="1806994"/>
    <lineage>
        <taxon>Eukaryota</taxon>
        <taxon>Fungi</taxon>
        <taxon>Fungi incertae sedis</taxon>
        <taxon>Chytridiomycota</taxon>
        <taxon>Chytridiomycota incertae sedis</taxon>
        <taxon>Chytridiomycetes</taxon>
        <taxon>Synchytriales</taxon>
        <taxon>Synchytriaceae</taxon>
        <taxon>Synchytrium</taxon>
    </lineage>
</organism>
<dbReference type="Proteomes" id="UP000319731">
    <property type="component" value="Unassembled WGS sequence"/>
</dbReference>
<dbReference type="EMBL" id="QEAO01000010">
    <property type="protein sequence ID" value="TPX35126.1"/>
    <property type="molecule type" value="Genomic_DNA"/>
</dbReference>
<dbReference type="GO" id="GO:0019878">
    <property type="term" value="P:lysine biosynthetic process via aminoadipic acid"/>
    <property type="evidence" value="ECO:0007669"/>
    <property type="project" value="UniProtKB-UniRule"/>
</dbReference>
<dbReference type="SUPFAM" id="SSF53732">
    <property type="entry name" value="Aconitase iron-sulfur domain"/>
    <property type="match status" value="1"/>
</dbReference>
<dbReference type="Pfam" id="PF00694">
    <property type="entry name" value="Aconitase_C"/>
    <property type="match status" value="1"/>
</dbReference>
<gene>
    <name evidence="20" type="ORF">SmJEL517_g02418</name>
</gene>
<evidence type="ECO:0000256" key="15">
    <source>
        <dbReference type="ARBA" id="ARBA00029338"/>
    </source>
</evidence>
<dbReference type="InterPro" id="IPR015928">
    <property type="entry name" value="Aconitase/3IPM_dehydase_swvl"/>
</dbReference>
<dbReference type="InterPro" id="IPR001030">
    <property type="entry name" value="Acoase/IPM_deHydtase_lsu_aba"/>
</dbReference>
<evidence type="ECO:0000256" key="12">
    <source>
        <dbReference type="ARBA" id="ARBA00023128"/>
    </source>
</evidence>
<evidence type="ECO:0000256" key="9">
    <source>
        <dbReference type="ARBA" id="ARBA00022946"/>
    </source>
</evidence>
<dbReference type="STRING" id="1806994.A0A507CAT7"/>
<dbReference type="GO" id="GO:0051539">
    <property type="term" value="F:4 iron, 4 sulfur cluster binding"/>
    <property type="evidence" value="ECO:0007669"/>
    <property type="project" value="UniProtKB-UniRule"/>
</dbReference>
<dbReference type="GO" id="GO:0005739">
    <property type="term" value="C:mitochondrion"/>
    <property type="evidence" value="ECO:0007669"/>
    <property type="project" value="UniProtKB-SubCell"/>
</dbReference>
<comment type="similarity">
    <text evidence="4 17">Belongs to the aconitase/IPM isomerase family.</text>
</comment>
<dbReference type="InterPro" id="IPR018136">
    <property type="entry name" value="Aconitase_4Fe-4S_BS"/>
</dbReference>
<keyword evidence="13 17" id="KW-0457">Lysine biosynthesis</keyword>
<keyword evidence="12 17" id="KW-0496">Mitochondrion</keyword>
<dbReference type="RefSeq" id="XP_031025711.1">
    <property type="nucleotide sequence ID" value="XM_031168346.1"/>
</dbReference>
<dbReference type="PRINTS" id="PR00415">
    <property type="entry name" value="ACONITASE"/>
</dbReference>
<keyword evidence="10 17" id="KW-0408">Iron</keyword>
<evidence type="ECO:0000256" key="7">
    <source>
        <dbReference type="ARBA" id="ARBA00022605"/>
    </source>
</evidence>
<evidence type="ECO:0000256" key="3">
    <source>
        <dbReference type="ARBA" id="ARBA00005106"/>
    </source>
</evidence>
<evidence type="ECO:0000256" key="14">
    <source>
        <dbReference type="ARBA" id="ARBA00023239"/>
    </source>
</evidence>
<dbReference type="Pfam" id="PF00330">
    <property type="entry name" value="Aconitase"/>
    <property type="match status" value="1"/>
</dbReference>
<evidence type="ECO:0000256" key="10">
    <source>
        <dbReference type="ARBA" id="ARBA00023004"/>
    </source>
</evidence>
<comment type="catalytic activity">
    <reaction evidence="15 17">
        <text>(2R,3S)-homoisocitrate = cis-homoaconitate + H2O</text>
        <dbReference type="Rhea" id="RHEA:15485"/>
        <dbReference type="ChEBI" id="CHEBI:15377"/>
        <dbReference type="ChEBI" id="CHEBI:15404"/>
        <dbReference type="ChEBI" id="CHEBI:58174"/>
        <dbReference type="EC" id="4.2.1.36"/>
    </reaction>
</comment>
<evidence type="ECO:0000256" key="1">
    <source>
        <dbReference type="ARBA" id="ARBA00003422"/>
    </source>
</evidence>
<dbReference type="Gene3D" id="3.30.499.10">
    <property type="entry name" value="Aconitase, domain 3"/>
    <property type="match status" value="2"/>
</dbReference>
<comment type="pathway">
    <text evidence="3 17">Amino-acid biosynthesis; L-lysine biosynthesis via AAA pathway; L-alpha-aminoadipate from 2-oxoglutarate: step 3/5.</text>
</comment>
<reference evidence="20 21" key="1">
    <citation type="journal article" date="2019" name="Sci. Rep.">
        <title>Comparative genomics of chytrid fungi reveal insights into the obligate biotrophic and pathogenic lifestyle of Synchytrium endobioticum.</title>
        <authorList>
            <person name="van de Vossenberg B.T.L.H."/>
            <person name="Warris S."/>
            <person name="Nguyen H.D.T."/>
            <person name="van Gent-Pelzer M.P.E."/>
            <person name="Joly D.L."/>
            <person name="van de Geest H.C."/>
            <person name="Bonants P.J.M."/>
            <person name="Smith D.S."/>
            <person name="Levesque C.A."/>
            <person name="van der Lee T.A.J."/>
        </authorList>
    </citation>
    <scope>NUCLEOTIDE SEQUENCE [LARGE SCALE GENOMIC DNA]</scope>
    <source>
        <strain evidence="20 21">JEL517</strain>
    </source>
</reference>
<dbReference type="PANTHER" id="PTHR43822:SF2">
    <property type="entry name" value="HOMOACONITASE, MITOCHONDRIAL"/>
    <property type="match status" value="1"/>
</dbReference>
<evidence type="ECO:0000259" key="19">
    <source>
        <dbReference type="Pfam" id="PF00694"/>
    </source>
</evidence>
<evidence type="ECO:0000256" key="6">
    <source>
        <dbReference type="ARBA" id="ARBA00021560"/>
    </source>
</evidence>
<dbReference type="AlphaFoldDB" id="A0A507CAT7"/>
<dbReference type="OrthoDB" id="10262323at2759"/>
<dbReference type="InterPro" id="IPR004418">
    <property type="entry name" value="Homoaconitase_mito"/>
</dbReference>
<accession>A0A507CAT7</accession>
<dbReference type="GO" id="GO:0004409">
    <property type="term" value="F:homoaconitate hydratase activity"/>
    <property type="evidence" value="ECO:0007669"/>
    <property type="project" value="UniProtKB-UniRule"/>
</dbReference>
<keyword evidence="7 17" id="KW-0028">Amino-acid biosynthesis</keyword>
<feature type="domain" description="Aconitase A/isopropylmalate dehydratase small subunit swivel" evidence="19">
    <location>
        <begin position="552"/>
        <end position="673"/>
    </location>
</feature>
<evidence type="ECO:0000313" key="21">
    <source>
        <dbReference type="Proteomes" id="UP000319731"/>
    </source>
</evidence>
<evidence type="ECO:0000256" key="8">
    <source>
        <dbReference type="ARBA" id="ARBA00022723"/>
    </source>
</evidence>
<feature type="domain" description="Aconitase/3-isopropylmalate dehydratase large subunit alpha/beta/alpha" evidence="18">
    <location>
        <begin position="56"/>
        <end position="474"/>
    </location>
</feature>
<keyword evidence="8 17" id="KW-0479">Metal-binding</keyword>
<dbReference type="InterPro" id="IPR050067">
    <property type="entry name" value="IPM_dehydratase_rel_enz"/>
</dbReference>
<proteinExistence type="inferred from homology"/>
<comment type="function">
    <text evidence="1 17">Catalyzes the reversible hydration of cis-homoaconitate to (2R,3S)-homoisocitrate, a step in the alpha-aminoadipate pathway for lysine biosynthesis.</text>
</comment>
<dbReference type="SUPFAM" id="SSF52016">
    <property type="entry name" value="LeuD/IlvD-like"/>
    <property type="match status" value="1"/>
</dbReference>
<evidence type="ECO:0000256" key="17">
    <source>
        <dbReference type="RuleBase" id="RU362038"/>
    </source>
</evidence>
<evidence type="ECO:0000313" key="20">
    <source>
        <dbReference type="EMBL" id="TPX35126.1"/>
    </source>
</evidence>
<evidence type="ECO:0000256" key="4">
    <source>
        <dbReference type="ARBA" id="ARBA00007185"/>
    </source>
</evidence>
<dbReference type="PROSITE" id="PS00450">
    <property type="entry name" value="ACONITASE_1"/>
    <property type="match status" value="1"/>
</dbReference>
<dbReference type="InterPro" id="IPR000573">
    <property type="entry name" value="AconitaseA/IPMdHydase_ssu_swvl"/>
</dbReference>
<sequence>MSRMTDVKGRRKERSAVTFETDERLIITAAALTVNAMKRAGRTLATLAATPQTLVEKIVQQYAVGMQKNQRVKAGDFVSIQPEHVMTHDNTGAVISKFKSIGATKFKNPKQPVFTLDHDVQNTTEKNLQKYKNIENFAKEHGVDFYPAGRGIGHQIVIEEGYAFPGTLTVASDSHSNMYGGIGALGTPIVRTDAAAIWATGRTWWQIPAVARVELRGKLPPGATGKDVITTLCGLFNQDEVLNHAVEFVGDVEHLSVDDRLTIANMTTEWGALAGVFPIDQVVTDWLVERSKNMYSTHPRLNLPRIEAMIEHHLIADSDAHYAKHLTLDLSTVSPYVSGPNSVKVAQPLADLEPQNIKIQKAYLVSCTNARASDLKAAADVFRGRKVADGVEFYFAAASTEVQRDADRAGDWKVLLEAGGRPLPAGCGPCIGKLSSSGLGVGLLQDNEVGISATNRNFKGRMGSPKALAYLSSPGKSINSNKQFHVLIQHLISHIAVVAASAVAGKICSPASLPPLSSTSRVSSSHAFSPAQRPVGTNETVAAPVSLNSAIPSSSASTVPGFEGQFTGELVFADADNLNTDGIYPGKYTYQDDIPKDQMARVAMENYDPAFAGQVKQGDILISGSNFGSGSSREQAATCLKYAGIKLVLASSFSETYKRNALNNALLVLEAPELVARLKKEFSQKVLTRRTGWQATVDLVAGTLKIKNVGDFSIPAVGLAAQELVAEDGLEQWVKNRL</sequence>
<dbReference type="InterPro" id="IPR036008">
    <property type="entry name" value="Aconitase_4Fe-4S_dom"/>
</dbReference>
<comment type="caution">
    <text evidence="20">The sequence shown here is derived from an EMBL/GenBank/DDBJ whole genome shotgun (WGS) entry which is preliminary data.</text>
</comment>
<evidence type="ECO:0000259" key="18">
    <source>
        <dbReference type="Pfam" id="PF00330"/>
    </source>
</evidence>
<keyword evidence="11 17" id="KW-0411">Iron-sulfur</keyword>
<evidence type="ECO:0000256" key="2">
    <source>
        <dbReference type="ARBA" id="ARBA00004173"/>
    </source>
</evidence>
<dbReference type="GO" id="GO:0046872">
    <property type="term" value="F:metal ion binding"/>
    <property type="evidence" value="ECO:0007669"/>
    <property type="project" value="UniProtKB-UniRule"/>
</dbReference>
<evidence type="ECO:0000256" key="13">
    <source>
        <dbReference type="ARBA" id="ARBA00023154"/>
    </source>
</evidence>
<dbReference type="GeneID" id="42003643"/>
<evidence type="ECO:0000256" key="16">
    <source>
        <dbReference type="ARBA" id="ARBA00032706"/>
    </source>
</evidence>
<name>A0A507CAT7_9FUNG</name>
<keyword evidence="21" id="KW-1185">Reference proteome</keyword>
<evidence type="ECO:0000256" key="11">
    <source>
        <dbReference type="ARBA" id="ARBA00023014"/>
    </source>
</evidence>
<protein>
    <recommendedName>
        <fullName evidence="6 17">Homoaconitase, mitochondrial</fullName>
        <ecNumber evidence="5 17">4.2.1.36</ecNumber>
    </recommendedName>
    <alternativeName>
        <fullName evidence="16 17">Homoaconitate hydratase</fullName>
    </alternativeName>
</protein>
<dbReference type="PROSITE" id="PS01244">
    <property type="entry name" value="ACONITASE_2"/>
    <property type="match status" value="1"/>
</dbReference>
<dbReference type="Gene3D" id="3.20.19.10">
    <property type="entry name" value="Aconitase, domain 4"/>
    <property type="match status" value="1"/>
</dbReference>
<keyword evidence="9 17" id="KW-0809">Transit peptide</keyword>
<dbReference type="NCBIfam" id="TIGR00139">
    <property type="entry name" value="h_aconitase"/>
    <property type="match status" value="1"/>
</dbReference>
<evidence type="ECO:0000256" key="5">
    <source>
        <dbReference type="ARBA" id="ARBA00012022"/>
    </source>
</evidence>